<reference evidence="2 3" key="1">
    <citation type="journal article" date="2014" name="Genome Announc.">
        <title>Complete Genome Sequence of Neisseria meningitidis Serogroup A Strain NMA510612, Isolated from a Patient with Bacterial Meningitis in China.</title>
        <authorList>
            <person name="Zhang Y."/>
            <person name="Yang J."/>
            <person name="Xu L."/>
            <person name="Zhu Y."/>
            <person name="Liu B."/>
            <person name="Shao Z."/>
            <person name="Zhang X."/>
            <person name="Jin Q."/>
        </authorList>
    </citation>
    <scope>NUCLEOTIDE SEQUENCE [LARGE SCALE GENOMIC DNA]</scope>
    <source>
        <strain evidence="3">NMA510612</strain>
    </source>
</reference>
<name>X5EQF9_NEIME</name>
<dbReference type="AlphaFoldDB" id="X5EQF9"/>
<feature type="region of interest" description="Disordered" evidence="1">
    <location>
        <begin position="25"/>
        <end position="54"/>
    </location>
</feature>
<evidence type="ECO:0000313" key="3">
    <source>
        <dbReference type="Proteomes" id="UP000023582"/>
    </source>
</evidence>
<organism evidence="2 3">
    <name type="scientific">Neisseria meningitidis</name>
    <dbReference type="NCBI Taxonomy" id="487"/>
    <lineage>
        <taxon>Bacteria</taxon>
        <taxon>Pseudomonadati</taxon>
        <taxon>Pseudomonadota</taxon>
        <taxon>Betaproteobacteria</taxon>
        <taxon>Neisseriales</taxon>
        <taxon>Neisseriaceae</taxon>
        <taxon>Neisseria</taxon>
    </lineage>
</organism>
<dbReference type="PATRIC" id="fig|487.517.peg.1425"/>
<gene>
    <name evidence="2" type="ORF">NMA510612_1431</name>
</gene>
<sequence length="54" mass="6743">MCEMSFGRRNTDWQAWGQHRRRATARMAQKSREREIEEYQARFRRPAEKKEEKK</sequence>
<evidence type="ECO:0000256" key="1">
    <source>
        <dbReference type="SAM" id="MobiDB-lite"/>
    </source>
</evidence>
<proteinExistence type="predicted"/>
<accession>X5EQF9</accession>
<dbReference type="EMBL" id="CP007524">
    <property type="protein sequence ID" value="AHW75721.1"/>
    <property type="molecule type" value="Genomic_DNA"/>
</dbReference>
<reference evidence="3" key="2">
    <citation type="submission" date="2014-02" db="EMBL/GenBank/DDBJ databases">
        <title>Complete Genome Sequence of Neisseria meningitides, serogroup A strain 510612.</title>
        <authorList>
            <person name="Zhang X."/>
            <person name="Zhang Y."/>
            <person name="Yang J."/>
            <person name="Zhu Y."/>
            <person name="Jin Q."/>
        </authorList>
    </citation>
    <scope>NUCLEOTIDE SEQUENCE</scope>
    <source>
        <strain evidence="3">NMA510612</strain>
    </source>
</reference>
<feature type="compositionally biased region" description="Basic and acidic residues" evidence="1">
    <location>
        <begin position="30"/>
        <end position="54"/>
    </location>
</feature>
<evidence type="ECO:0000313" key="2">
    <source>
        <dbReference type="EMBL" id="AHW75721.1"/>
    </source>
</evidence>
<dbReference type="KEGG" id="nmx:NMA510612_1431"/>
<protein>
    <submittedName>
        <fullName evidence="2">Uncharacterized protein</fullName>
    </submittedName>
</protein>
<dbReference type="Proteomes" id="UP000023582">
    <property type="component" value="Chromosome"/>
</dbReference>